<feature type="binding site" evidence="10">
    <location>
        <begin position="207"/>
        <end position="209"/>
    </location>
    <ligand>
        <name>NAD(+)</name>
        <dbReference type="ChEBI" id="CHEBI:57540"/>
    </ligand>
</feature>
<dbReference type="Gene3D" id="3.40.50.10730">
    <property type="entry name" value="Urocanase like domains"/>
    <property type="match status" value="1"/>
</dbReference>
<dbReference type="InterPro" id="IPR036190">
    <property type="entry name" value="Urocanase_sf"/>
</dbReference>
<dbReference type="PIRSF" id="PIRSF001423">
    <property type="entry name" value="Urocanate_hydrat"/>
    <property type="match status" value="1"/>
</dbReference>
<comment type="caution">
    <text evidence="14">The sequence shown here is derived from an EMBL/GenBank/DDBJ whole genome shotgun (WGS) entry which is preliminary data.</text>
</comment>
<feature type="binding site" evidence="10">
    <location>
        <begin position="308"/>
        <end position="309"/>
    </location>
    <ligand>
        <name>NAD(+)</name>
        <dbReference type="ChEBI" id="CHEBI:57540"/>
    </ligand>
</feature>
<feature type="domain" description="Urocanase Rossmann-like" evidence="11">
    <location>
        <begin position="171"/>
        <end position="385"/>
    </location>
</feature>
<feature type="binding site" evidence="10">
    <location>
        <position position="529"/>
    </location>
    <ligand>
        <name>NAD(+)</name>
        <dbReference type="ChEBI" id="CHEBI:57540"/>
    </ligand>
</feature>
<dbReference type="InterPro" id="IPR023637">
    <property type="entry name" value="Urocanase-like"/>
</dbReference>
<comment type="function">
    <text evidence="9 10">Catalyzes the conversion of urocanate to 4-imidazolone-5-propionate.</text>
</comment>
<evidence type="ECO:0000256" key="3">
    <source>
        <dbReference type="ARBA" id="ARBA00011992"/>
    </source>
</evidence>
<feature type="binding site" evidence="10">
    <location>
        <position position="232"/>
    </location>
    <ligand>
        <name>NAD(+)</name>
        <dbReference type="ChEBI" id="CHEBI:57540"/>
    </ligand>
</feature>
<dbReference type="SUPFAM" id="SSF111326">
    <property type="entry name" value="Urocanase"/>
    <property type="match status" value="1"/>
</dbReference>
<dbReference type="InterPro" id="IPR035401">
    <property type="entry name" value="Urocanase_C"/>
</dbReference>
<evidence type="ECO:0000256" key="4">
    <source>
        <dbReference type="ARBA" id="ARBA00022808"/>
    </source>
</evidence>
<dbReference type="PANTHER" id="PTHR12216">
    <property type="entry name" value="UROCANATE HYDRATASE"/>
    <property type="match status" value="1"/>
</dbReference>
<dbReference type="Pfam" id="PF17392">
    <property type="entry name" value="Urocanase_C"/>
    <property type="match status" value="1"/>
</dbReference>
<dbReference type="Proteomes" id="UP000596827">
    <property type="component" value="Unassembled WGS sequence"/>
</dbReference>
<evidence type="ECO:0000259" key="11">
    <source>
        <dbReference type="Pfam" id="PF01175"/>
    </source>
</evidence>
<dbReference type="GO" id="GO:0005737">
    <property type="term" value="C:cytoplasm"/>
    <property type="evidence" value="ECO:0007669"/>
    <property type="project" value="UniProtKB-SubCell"/>
</dbReference>
<comment type="pathway">
    <text evidence="1 10">Amino-acid degradation; L-histidine degradation into L-glutamate; N-formimidoyl-L-glutamate from L-histidine: step 2/3.</text>
</comment>
<dbReference type="InterPro" id="IPR055351">
    <property type="entry name" value="Urocanase"/>
</dbReference>
<feature type="binding site" evidence="10">
    <location>
        <begin position="83"/>
        <end position="84"/>
    </location>
    <ligand>
        <name>NAD(+)</name>
        <dbReference type="ChEBI" id="CHEBI:57540"/>
    </ligand>
</feature>
<feature type="domain" description="Urocanase C-terminal" evidence="13">
    <location>
        <begin position="388"/>
        <end position="582"/>
    </location>
</feature>
<evidence type="ECO:0000259" key="12">
    <source>
        <dbReference type="Pfam" id="PF17391"/>
    </source>
</evidence>
<evidence type="ECO:0000313" key="14">
    <source>
        <dbReference type="EMBL" id="MBC5766119.1"/>
    </source>
</evidence>
<accession>A0A923MB50</accession>
<sequence length="592" mass="64336">MDAILTRVDTSCIDNYDATEFEGAAPVSDLSQTPRLCGPRPVHAPQGTQLSCANWEIEAAYRMIQNNLDPAVAENPDALVVYGGIGKAARNWPAFDAILATLRKLQPDESLLIQSGKPVGVFRTHPGAPRVLIANSNLVPKWATWEHFNELDQRGLMMYGQMTAGSWIYIGTQGIVQGTYETFAEAGRQHYNGDLAGRWVLTAGLGGMGGAQPLAASFAGACSLNIECQQSRIDFRLRTKYLDKQAKDLDEALALIQHHTSRKEAISIGLCGNAAEIVPELVRRAKAGGPKPDIVTDQTSAHDIINGYLPIGWNVEQWQAAQKDPSQHARLKQAAGESCAAHVRAMLEFHAMGVPTVDYGNNLRQVAQDFGVANAFDYPGFVPAYIRPLFCRGVGPFRWVALSGDPEDIRKTDAKMKELFPHNKHLHRWLDMAGERISFQGLPARICWIGLGERHIAGLAFNEMVARGELKAPIVIGRDHLDSGSVASPNRETEAMKDGSDAVSDWPLLNALLNTASGATWVSFHHGGGVGMGYSQHAGVVMVCDGSKAAAEKIERVLWNDPATGVMRHADAGYDIAVECAREHQLKLPMVG</sequence>
<dbReference type="HAMAP" id="MF_00577">
    <property type="entry name" value="HutU"/>
    <property type="match status" value="1"/>
</dbReference>
<proteinExistence type="inferred from homology"/>
<keyword evidence="10" id="KW-0963">Cytoplasm</keyword>
<feature type="binding site" evidence="10">
    <location>
        <begin position="298"/>
        <end position="302"/>
    </location>
    <ligand>
        <name>NAD(+)</name>
        <dbReference type="ChEBI" id="CHEBI:57540"/>
    </ligand>
</feature>
<dbReference type="GO" id="GO:0006548">
    <property type="term" value="P:L-histidine catabolic process"/>
    <property type="evidence" value="ECO:0007669"/>
    <property type="project" value="UniProtKB-UniRule"/>
</dbReference>
<dbReference type="FunFam" id="3.40.50.10730:FF:000001">
    <property type="entry name" value="Urocanate hydratase"/>
    <property type="match status" value="1"/>
</dbReference>
<dbReference type="InterPro" id="IPR035085">
    <property type="entry name" value="Urocanase_Rossmann-like"/>
</dbReference>
<comment type="catalytic activity">
    <reaction evidence="8 10">
        <text>4-imidazolone-5-propanoate = trans-urocanate + H2O</text>
        <dbReference type="Rhea" id="RHEA:13101"/>
        <dbReference type="ChEBI" id="CHEBI:15377"/>
        <dbReference type="ChEBI" id="CHEBI:17771"/>
        <dbReference type="ChEBI" id="CHEBI:77893"/>
        <dbReference type="EC" id="4.2.1.49"/>
    </reaction>
</comment>
<comment type="cofactor">
    <cofactor evidence="10">
        <name>NAD(+)</name>
        <dbReference type="ChEBI" id="CHEBI:57540"/>
    </cofactor>
    <text evidence="10">Binds 1 NAD(+) per subunit.</text>
</comment>
<dbReference type="EC" id="4.2.1.49" evidence="3 10"/>
<evidence type="ECO:0000256" key="5">
    <source>
        <dbReference type="ARBA" id="ARBA00023027"/>
    </source>
</evidence>
<dbReference type="PROSITE" id="PS01233">
    <property type="entry name" value="UROCANASE"/>
    <property type="match status" value="1"/>
</dbReference>
<feature type="binding site" evidence="10">
    <location>
        <position position="359"/>
    </location>
    <ligand>
        <name>NAD(+)</name>
        <dbReference type="ChEBI" id="CHEBI:57540"/>
    </ligand>
</feature>
<keyword evidence="6 10" id="KW-0456">Lyase</keyword>
<reference evidence="14" key="1">
    <citation type="submission" date="2020-08" db="EMBL/GenBank/DDBJ databases">
        <title>Ramlibacter sp. GTP1 16S ribosomal RNA gene genome sequencing and assembly.</title>
        <authorList>
            <person name="Kang M."/>
        </authorList>
    </citation>
    <scope>NUCLEOTIDE SEQUENCE</scope>
    <source>
        <strain evidence="14">GTP1</strain>
    </source>
</reference>
<dbReference type="InterPro" id="IPR023636">
    <property type="entry name" value="Urocanase_CS"/>
</dbReference>
<feature type="binding site" evidence="10">
    <location>
        <begin position="273"/>
        <end position="274"/>
    </location>
    <ligand>
        <name>NAD(+)</name>
        <dbReference type="ChEBI" id="CHEBI:57540"/>
    </ligand>
</feature>
<name>A0A923MB50_9BURK</name>
<keyword evidence="5 10" id="KW-0520">NAD</keyword>
<organism evidence="14 15">
    <name type="scientific">Ramlibacter albus</name>
    <dbReference type="NCBI Taxonomy" id="2079448"/>
    <lineage>
        <taxon>Bacteria</taxon>
        <taxon>Pseudomonadati</taxon>
        <taxon>Pseudomonadota</taxon>
        <taxon>Betaproteobacteria</taxon>
        <taxon>Burkholderiales</taxon>
        <taxon>Comamonadaceae</taxon>
        <taxon>Ramlibacter</taxon>
    </lineage>
</organism>
<dbReference type="AlphaFoldDB" id="A0A923MB50"/>
<evidence type="ECO:0000256" key="7">
    <source>
        <dbReference type="ARBA" id="ARBA00031640"/>
    </source>
</evidence>
<feature type="binding site" evidence="10">
    <location>
        <position position="161"/>
    </location>
    <ligand>
        <name>NAD(+)</name>
        <dbReference type="ChEBI" id="CHEBI:57540"/>
    </ligand>
</feature>
<keyword evidence="4 10" id="KW-0369">Histidine metabolism</keyword>
<dbReference type="NCBIfam" id="TIGR01228">
    <property type="entry name" value="hutU"/>
    <property type="match status" value="1"/>
</dbReference>
<comment type="subcellular location">
    <subcellularLocation>
        <location evidence="10">Cytoplasm</location>
    </subcellularLocation>
</comment>
<evidence type="ECO:0000256" key="10">
    <source>
        <dbReference type="HAMAP-Rule" id="MF_00577"/>
    </source>
</evidence>
<gene>
    <name evidence="10" type="primary">hutU</name>
    <name evidence="14" type="ORF">H8R02_16750</name>
</gene>
<dbReference type="Gene3D" id="3.40.1770.10">
    <property type="entry name" value="Urocanase superfamily"/>
    <property type="match status" value="1"/>
</dbReference>
<keyword evidence="15" id="KW-1185">Reference proteome</keyword>
<dbReference type="Pfam" id="PF01175">
    <property type="entry name" value="Urocanase"/>
    <property type="match status" value="1"/>
</dbReference>
<dbReference type="NCBIfam" id="NF003820">
    <property type="entry name" value="PRK05414.1"/>
    <property type="match status" value="1"/>
</dbReference>
<comment type="similarity">
    <text evidence="2 10">Belongs to the urocanase family.</text>
</comment>
<dbReference type="PANTHER" id="PTHR12216:SF4">
    <property type="entry name" value="UROCANATE HYDRATASE"/>
    <property type="match status" value="1"/>
</dbReference>
<feature type="binding site" evidence="10">
    <location>
        <position position="227"/>
    </location>
    <ligand>
        <name>NAD(+)</name>
        <dbReference type="ChEBI" id="CHEBI:57540"/>
    </ligand>
</feature>
<dbReference type="GO" id="GO:0016153">
    <property type="term" value="F:urocanate hydratase activity"/>
    <property type="evidence" value="ECO:0007669"/>
    <property type="project" value="UniProtKB-UniRule"/>
</dbReference>
<evidence type="ECO:0000256" key="6">
    <source>
        <dbReference type="ARBA" id="ARBA00023239"/>
    </source>
</evidence>
<dbReference type="InterPro" id="IPR038364">
    <property type="entry name" value="Urocanase_central_sf"/>
</dbReference>
<evidence type="ECO:0000259" key="13">
    <source>
        <dbReference type="Pfam" id="PF17392"/>
    </source>
</evidence>
<protein>
    <recommendedName>
        <fullName evidence="3 10">Urocanate hydratase</fullName>
        <shortName evidence="10">Urocanase</shortName>
        <ecNumber evidence="3 10">4.2.1.49</ecNumber>
    </recommendedName>
    <alternativeName>
        <fullName evidence="7 10">Imidazolonepropionate hydrolase</fullName>
    </alternativeName>
</protein>
<feature type="domain" description="Urocanase N-terminal" evidence="12">
    <location>
        <begin position="42"/>
        <end position="168"/>
    </location>
</feature>
<evidence type="ECO:0000256" key="1">
    <source>
        <dbReference type="ARBA" id="ARBA00004794"/>
    </source>
</evidence>
<dbReference type="EMBL" id="JACORU010000006">
    <property type="protein sequence ID" value="MBC5766119.1"/>
    <property type="molecule type" value="Genomic_DNA"/>
</dbReference>
<evidence type="ECO:0000256" key="8">
    <source>
        <dbReference type="ARBA" id="ARBA00047623"/>
    </source>
</evidence>
<evidence type="ECO:0000313" key="15">
    <source>
        <dbReference type="Proteomes" id="UP000596827"/>
    </source>
</evidence>
<evidence type="ECO:0000256" key="9">
    <source>
        <dbReference type="ARBA" id="ARBA00056569"/>
    </source>
</evidence>
<feature type="active site" evidence="10">
    <location>
        <position position="447"/>
    </location>
</feature>
<evidence type="ECO:0000256" key="2">
    <source>
        <dbReference type="ARBA" id="ARBA00007578"/>
    </source>
</evidence>
<dbReference type="InterPro" id="IPR035400">
    <property type="entry name" value="Urocanase_N"/>
</dbReference>
<dbReference type="Pfam" id="PF17391">
    <property type="entry name" value="Urocanase_N"/>
    <property type="match status" value="1"/>
</dbReference>